<protein>
    <submittedName>
        <fullName evidence="1">Uncharacterized protein</fullName>
    </submittedName>
</protein>
<gene>
    <name evidence="1" type="ORF">S01H4_44251</name>
</gene>
<organism evidence="1">
    <name type="scientific">marine sediment metagenome</name>
    <dbReference type="NCBI Taxonomy" id="412755"/>
    <lineage>
        <taxon>unclassified sequences</taxon>
        <taxon>metagenomes</taxon>
        <taxon>ecological metagenomes</taxon>
    </lineage>
</organism>
<name>X1D8G0_9ZZZZ</name>
<feature type="non-terminal residue" evidence="1">
    <location>
        <position position="141"/>
    </location>
</feature>
<accession>X1D8G0</accession>
<comment type="caution">
    <text evidence="1">The sequence shown here is derived from an EMBL/GenBank/DDBJ whole genome shotgun (WGS) entry which is preliminary data.</text>
</comment>
<sequence length="141" mass="16184">METPNREEYSTEKVIYMAMELSQSTWKLGFSVGQGQEARIRNIGAAQPAALEKEIALAKKKYRLEADTAVRSCYEAGLDGFWIHRYLVDMGIENVVVDPASVEVNRRAKQRKTDRLDAQKLVRHLMRYHAGDSEVWKVVRI</sequence>
<proteinExistence type="predicted"/>
<reference evidence="1" key="1">
    <citation type="journal article" date="2014" name="Front. Microbiol.">
        <title>High frequency of phylogenetically diverse reductive dehalogenase-homologous genes in deep subseafloor sedimentary metagenomes.</title>
        <authorList>
            <person name="Kawai M."/>
            <person name="Futagami T."/>
            <person name="Toyoda A."/>
            <person name="Takaki Y."/>
            <person name="Nishi S."/>
            <person name="Hori S."/>
            <person name="Arai W."/>
            <person name="Tsubouchi T."/>
            <person name="Morono Y."/>
            <person name="Uchiyama I."/>
            <person name="Ito T."/>
            <person name="Fujiyama A."/>
            <person name="Inagaki F."/>
            <person name="Takami H."/>
        </authorList>
    </citation>
    <scope>NUCLEOTIDE SEQUENCE</scope>
    <source>
        <strain evidence="1">Expedition CK06-06</strain>
    </source>
</reference>
<evidence type="ECO:0000313" key="1">
    <source>
        <dbReference type="EMBL" id="GAH04580.1"/>
    </source>
</evidence>
<dbReference type="AlphaFoldDB" id="X1D8G0"/>
<dbReference type="EMBL" id="BART01024517">
    <property type="protein sequence ID" value="GAH04580.1"/>
    <property type="molecule type" value="Genomic_DNA"/>
</dbReference>